<accession>A0A540LXJ6</accession>
<evidence type="ECO:0000313" key="1">
    <source>
        <dbReference type="EMBL" id="TQD91049.1"/>
    </source>
</evidence>
<name>A0A540LXJ6_MALBA</name>
<evidence type="ECO:0000313" key="2">
    <source>
        <dbReference type="Proteomes" id="UP000315295"/>
    </source>
</evidence>
<comment type="caution">
    <text evidence="1">The sequence shown here is derived from an EMBL/GenBank/DDBJ whole genome shotgun (WGS) entry which is preliminary data.</text>
</comment>
<keyword evidence="2" id="KW-1185">Reference proteome</keyword>
<protein>
    <submittedName>
        <fullName evidence="1">Uncharacterized protein</fullName>
    </submittedName>
</protein>
<reference evidence="1 2" key="1">
    <citation type="journal article" date="2019" name="G3 (Bethesda)">
        <title>Sequencing of a Wild Apple (Malus baccata) Genome Unravels the Differences Between Cultivated and Wild Apple Species Regarding Disease Resistance and Cold Tolerance.</title>
        <authorList>
            <person name="Chen X."/>
        </authorList>
    </citation>
    <scope>NUCLEOTIDE SEQUENCE [LARGE SCALE GENOMIC DNA]</scope>
    <source>
        <strain evidence="2">cv. Shandingzi</strain>
        <tissue evidence="1">Leaves</tissue>
    </source>
</reference>
<proteinExistence type="predicted"/>
<sequence length="71" mass="7754">MNIRQAAIICSSIPLVGTLVRLFFSSLQDVLSISGDNAKKEAEDRNAVVASDPSNATAQMHFRQLQHLRTA</sequence>
<gene>
    <name evidence="1" type="ORF">C1H46_023383</name>
</gene>
<dbReference type="AlphaFoldDB" id="A0A540LXJ6"/>
<dbReference type="Proteomes" id="UP000315295">
    <property type="component" value="Unassembled WGS sequence"/>
</dbReference>
<dbReference type="EMBL" id="VIEB01000434">
    <property type="protein sequence ID" value="TQD91049.1"/>
    <property type="molecule type" value="Genomic_DNA"/>
</dbReference>
<organism evidence="1 2">
    <name type="scientific">Malus baccata</name>
    <name type="common">Siberian crab apple</name>
    <name type="synonym">Pyrus baccata</name>
    <dbReference type="NCBI Taxonomy" id="106549"/>
    <lineage>
        <taxon>Eukaryota</taxon>
        <taxon>Viridiplantae</taxon>
        <taxon>Streptophyta</taxon>
        <taxon>Embryophyta</taxon>
        <taxon>Tracheophyta</taxon>
        <taxon>Spermatophyta</taxon>
        <taxon>Magnoliopsida</taxon>
        <taxon>eudicotyledons</taxon>
        <taxon>Gunneridae</taxon>
        <taxon>Pentapetalae</taxon>
        <taxon>rosids</taxon>
        <taxon>fabids</taxon>
        <taxon>Rosales</taxon>
        <taxon>Rosaceae</taxon>
        <taxon>Amygdaloideae</taxon>
        <taxon>Maleae</taxon>
        <taxon>Malus</taxon>
    </lineage>
</organism>